<feature type="binding site" evidence="8">
    <location>
        <position position="15"/>
    </location>
    <ligand>
        <name>ADP-alpha-D-glucose</name>
        <dbReference type="ChEBI" id="CHEBI:57498"/>
    </ligand>
</feature>
<dbReference type="GO" id="GO:0005829">
    <property type="term" value="C:cytosol"/>
    <property type="evidence" value="ECO:0007669"/>
    <property type="project" value="TreeGrafter"/>
</dbReference>
<keyword evidence="6 8" id="KW-0808">Transferase</keyword>
<dbReference type="NCBIfam" id="TIGR02095">
    <property type="entry name" value="glgA"/>
    <property type="match status" value="1"/>
</dbReference>
<dbReference type="GO" id="GO:0009011">
    <property type="term" value="F:alpha-1,4-glucan glucosyltransferase (ADP-glucose donor) activity"/>
    <property type="evidence" value="ECO:0007669"/>
    <property type="project" value="UniProtKB-UniRule"/>
</dbReference>
<reference evidence="11 12" key="1">
    <citation type="submission" date="2017-09" db="EMBL/GenBank/DDBJ databases">
        <authorList>
            <person name="Ehlers B."/>
            <person name="Leendertz F.H."/>
        </authorList>
    </citation>
    <scope>NUCLEOTIDE SEQUENCE [LARGE SCALE GENOMIC DNA]</scope>
    <source>
        <strain evidence="11 12">USBA 140</strain>
    </source>
</reference>
<evidence type="ECO:0000259" key="10">
    <source>
        <dbReference type="Pfam" id="PF08323"/>
    </source>
</evidence>
<evidence type="ECO:0000313" key="12">
    <source>
        <dbReference type="Proteomes" id="UP000219621"/>
    </source>
</evidence>
<dbReference type="AlphaFoldDB" id="A0A286G3C4"/>
<evidence type="ECO:0000256" key="4">
    <source>
        <dbReference type="ARBA" id="ARBA00010281"/>
    </source>
</evidence>
<evidence type="ECO:0000256" key="2">
    <source>
        <dbReference type="ARBA" id="ARBA00002764"/>
    </source>
</evidence>
<dbReference type="NCBIfam" id="NF001899">
    <property type="entry name" value="PRK00654.1-2"/>
    <property type="match status" value="1"/>
</dbReference>
<evidence type="ECO:0000256" key="5">
    <source>
        <dbReference type="ARBA" id="ARBA00022676"/>
    </source>
</evidence>
<keyword evidence="5 8" id="KW-0328">Glycosyltransferase</keyword>
<dbReference type="Pfam" id="PF00534">
    <property type="entry name" value="Glycos_transf_1"/>
    <property type="match status" value="1"/>
</dbReference>
<sequence length="480" mass="51914">MRVLIAASEAYPLIKTGGLADVAGALPAALARIGIDARIVLPAYPSVLAKVTERVAEVDLGEVLAAHHVRLIETRMPDSGVPVWLVDCPSLFHRGGGPYINEWGHDHPDNFLRFALLSKVAALLGTPKSPVGWQADVIHCNDWQTGLVPAYLALTDGPGAATVFSIHNIHFQGIFGEEILPLIGLPGHSFAMDGLEFYGHVSTLKAGCYYADRITTVSPTYAREIQTPDGGRGMDGLLRWRSNDLSGILNGVDYDQWDPARDHLLPARYSVDDLAGKAACKAALQREFGLEERPEAPLFGLVSRFSEQKGIDLVLGALDHILSRGGQVVMQGSGDSWLEHAIYGLGGARPGRVGTWVGYDEGRSHRIQAGSDVFLVPSRFEPCGLTQMYALRYGSLPLVRHTGGLADTVTDIHDPSGQGTGFVFGEASVGGLISAVDRAFDTWGRAAWEDARRRGMTQDFGWHKAAEAYLALFRQLTARD</sequence>
<dbReference type="PANTHER" id="PTHR45825">
    <property type="entry name" value="GRANULE-BOUND STARCH SYNTHASE 1, CHLOROPLASTIC/AMYLOPLASTIC"/>
    <property type="match status" value="1"/>
</dbReference>
<evidence type="ECO:0000256" key="7">
    <source>
        <dbReference type="ARBA" id="ARBA00023056"/>
    </source>
</evidence>
<dbReference type="HAMAP" id="MF_00484">
    <property type="entry name" value="Glycogen_synth"/>
    <property type="match status" value="1"/>
</dbReference>
<dbReference type="InterPro" id="IPR001296">
    <property type="entry name" value="Glyco_trans_1"/>
</dbReference>
<dbReference type="Proteomes" id="UP000219621">
    <property type="component" value="Unassembled WGS sequence"/>
</dbReference>
<keyword evidence="12" id="KW-1185">Reference proteome</keyword>
<evidence type="ECO:0000256" key="6">
    <source>
        <dbReference type="ARBA" id="ARBA00022679"/>
    </source>
</evidence>
<accession>A0A286G3C4</accession>
<feature type="domain" description="Glycosyl transferase family 1" evidence="9">
    <location>
        <begin position="291"/>
        <end position="441"/>
    </location>
</feature>
<name>A0A286G3C4_9PROT</name>
<feature type="domain" description="Starch synthase catalytic" evidence="10">
    <location>
        <begin position="2"/>
        <end position="239"/>
    </location>
</feature>
<dbReference type="Pfam" id="PF08323">
    <property type="entry name" value="Glyco_transf_5"/>
    <property type="match status" value="1"/>
</dbReference>
<keyword evidence="7 8" id="KW-0320">Glycogen biosynthesis</keyword>
<evidence type="ECO:0000256" key="3">
    <source>
        <dbReference type="ARBA" id="ARBA00004964"/>
    </source>
</evidence>
<dbReference type="UniPathway" id="UPA00164"/>
<dbReference type="SUPFAM" id="SSF53756">
    <property type="entry name" value="UDP-Glycosyltransferase/glycogen phosphorylase"/>
    <property type="match status" value="1"/>
</dbReference>
<dbReference type="GO" id="GO:0005978">
    <property type="term" value="P:glycogen biosynthetic process"/>
    <property type="evidence" value="ECO:0007669"/>
    <property type="project" value="UniProtKB-UniRule"/>
</dbReference>
<dbReference type="InterPro" id="IPR013534">
    <property type="entry name" value="Starch_synth_cat_dom"/>
</dbReference>
<dbReference type="EMBL" id="OCNJ01000001">
    <property type="protein sequence ID" value="SOD89716.1"/>
    <property type="molecule type" value="Genomic_DNA"/>
</dbReference>
<dbReference type="Gene3D" id="3.40.50.2000">
    <property type="entry name" value="Glycogen Phosphorylase B"/>
    <property type="match status" value="2"/>
</dbReference>
<dbReference type="OrthoDB" id="9808590at2"/>
<evidence type="ECO:0000259" key="9">
    <source>
        <dbReference type="Pfam" id="PF00534"/>
    </source>
</evidence>
<comment type="function">
    <text evidence="2 8">Synthesizes alpha-1,4-glucan chains using ADP-glucose.</text>
</comment>
<evidence type="ECO:0000313" key="11">
    <source>
        <dbReference type="EMBL" id="SOD89716.1"/>
    </source>
</evidence>
<comment type="pathway">
    <text evidence="3 8">Glycan biosynthesis; glycogen biosynthesis.</text>
</comment>
<organism evidence="11 12">
    <name type="scientific">Caenispirillum bisanense</name>
    <dbReference type="NCBI Taxonomy" id="414052"/>
    <lineage>
        <taxon>Bacteria</taxon>
        <taxon>Pseudomonadati</taxon>
        <taxon>Pseudomonadota</taxon>
        <taxon>Alphaproteobacteria</taxon>
        <taxon>Rhodospirillales</taxon>
        <taxon>Novispirillaceae</taxon>
        <taxon>Caenispirillum</taxon>
    </lineage>
</organism>
<proteinExistence type="inferred from homology"/>
<evidence type="ECO:0000256" key="8">
    <source>
        <dbReference type="HAMAP-Rule" id="MF_00484"/>
    </source>
</evidence>
<dbReference type="EC" id="2.4.1.21" evidence="8"/>
<dbReference type="RefSeq" id="WP_097277208.1">
    <property type="nucleotide sequence ID" value="NZ_OCNJ01000001.1"/>
</dbReference>
<dbReference type="PANTHER" id="PTHR45825:SF11">
    <property type="entry name" value="ALPHA AMYLASE DOMAIN-CONTAINING PROTEIN"/>
    <property type="match status" value="1"/>
</dbReference>
<comment type="similarity">
    <text evidence="4 8">Belongs to the glycosyltransferase 1 family. Bacterial/plant glycogen synthase subfamily.</text>
</comment>
<dbReference type="GO" id="GO:0004373">
    <property type="term" value="F:alpha-1,4-glucan glucosyltransferase (UDP-glucose donor) activity"/>
    <property type="evidence" value="ECO:0007669"/>
    <property type="project" value="InterPro"/>
</dbReference>
<gene>
    <name evidence="8" type="primary">glgA</name>
    <name evidence="11" type="ORF">SAMN05421508_101311</name>
</gene>
<dbReference type="InterPro" id="IPR011835">
    <property type="entry name" value="GS/SS"/>
</dbReference>
<dbReference type="CDD" id="cd03791">
    <property type="entry name" value="GT5_Glycogen_synthase_DULL1-like"/>
    <property type="match status" value="1"/>
</dbReference>
<evidence type="ECO:0000256" key="1">
    <source>
        <dbReference type="ARBA" id="ARBA00001478"/>
    </source>
</evidence>
<comment type="catalytic activity">
    <reaction evidence="1 8">
        <text>[(1-&gt;4)-alpha-D-glucosyl](n) + ADP-alpha-D-glucose = [(1-&gt;4)-alpha-D-glucosyl](n+1) + ADP + H(+)</text>
        <dbReference type="Rhea" id="RHEA:18189"/>
        <dbReference type="Rhea" id="RHEA-COMP:9584"/>
        <dbReference type="Rhea" id="RHEA-COMP:9587"/>
        <dbReference type="ChEBI" id="CHEBI:15378"/>
        <dbReference type="ChEBI" id="CHEBI:15444"/>
        <dbReference type="ChEBI" id="CHEBI:57498"/>
        <dbReference type="ChEBI" id="CHEBI:456216"/>
        <dbReference type="EC" id="2.4.1.21"/>
    </reaction>
</comment>
<protein>
    <recommendedName>
        <fullName evidence="8">Glycogen synthase</fullName>
        <ecNumber evidence="8">2.4.1.21</ecNumber>
    </recommendedName>
    <alternativeName>
        <fullName evidence="8">Starch [bacterial glycogen] synthase</fullName>
    </alternativeName>
</protein>